<evidence type="ECO:0000256" key="9">
    <source>
        <dbReference type="ARBA" id="ARBA00048679"/>
    </source>
</evidence>
<dbReference type="AlphaFoldDB" id="A0A9P4R8E8"/>
<comment type="catalytic activity">
    <reaction evidence="9">
        <text>L-seryl-[protein] + ATP = O-phospho-L-seryl-[protein] + ADP + H(+)</text>
        <dbReference type="Rhea" id="RHEA:17989"/>
        <dbReference type="Rhea" id="RHEA-COMP:9863"/>
        <dbReference type="Rhea" id="RHEA-COMP:11604"/>
        <dbReference type="ChEBI" id="CHEBI:15378"/>
        <dbReference type="ChEBI" id="CHEBI:29999"/>
        <dbReference type="ChEBI" id="CHEBI:30616"/>
        <dbReference type="ChEBI" id="CHEBI:83421"/>
        <dbReference type="ChEBI" id="CHEBI:456216"/>
        <dbReference type="EC" id="2.7.11.1"/>
    </reaction>
</comment>
<dbReference type="Proteomes" id="UP000799444">
    <property type="component" value="Unassembled WGS sequence"/>
</dbReference>
<dbReference type="Pfam" id="PF07714">
    <property type="entry name" value="PK_Tyr_Ser-Thr"/>
    <property type="match status" value="1"/>
</dbReference>
<comment type="caution">
    <text evidence="11">The sequence shown here is derived from an EMBL/GenBank/DDBJ whole genome shotgun (WGS) entry which is preliminary data.</text>
</comment>
<evidence type="ECO:0000256" key="5">
    <source>
        <dbReference type="ARBA" id="ARBA00019973"/>
    </source>
</evidence>
<keyword evidence="11" id="KW-0808">Transferase</keyword>
<dbReference type="GO" id="GO:0005524">
    <property type="term" value="F:ATP binding"/>
    <property type="evidence" value="ECO:0007669"/>
    <property type="project" value="InterPro"/>
</dbReference>
<dbReference type="InterPro" id="IPR000719">
    <property type="entry name" value="Prot_kinase_dom"/>
</dbReference>
<evidence type="ECO:0000256" key="1">
    <source>
        <dbReference type="ARBA" id="ARBA00003747"/>
    </source>
</evidence>
<proteinExistence type="predicted"/>
<dbReference type="GO" id="GO:0004674">
    <property type="term" value="F:protein serine/threonine kinase activity"/>
    <property type="evidence" value="ECO:0007669"/>
    <property type="project" value="UniProtKB-EC"/>
</dbReference>
<evidence type="ECO:0000256" key="8">
    <source>
        <dbReference type="ARBA" id="ARBA00047899"/>
    </source>
</evidence>
<evidence type="ECO:0000256" key="7">
    <source>
        <dbReference type="ARBA" id="ARBA00033194"/>
    </source>
</evidence>
<evidence type="ECO:0000256" key="4">
    <source>
        <dbReference type="ARBA" id="ARBA00013948"/>
    </source>
</evidence>
<organism evidence="11 12">
    <name type="scientific">Polyplosphaeria fusca</name>
    <dbReference type="NCBI Taxonomy" id="682080"/>
    <lineage>
        <taxon>Eukaryota</taxon>
        <taxon>Fungi</taxon>
        <taxon>Dikarya</taxon>
        <taxon>Ascomycota</taxon>
        <taxon>Pezizomycotina</taxon>
        <taxon>Dothideomycetes</taxon>
        <taxon>Pleosporomycetidae</taxon>
        <taxon>Pleosporales</taxon>
        <taxon>Tetraplosphaeriaceae</taxon>
        <taxon>Polyplosphaeria</taxon>
    </lineage>
</organism>
<gene>
    <name evidence="11" type="ORF">EJ04DRAFT_429223</name>
</gene>
<dbReference type="InterPro" id="IPR011009">
    <property type="entry name" value="Kinase-like_dom_sf"/>
</dbReference>
<comment type="catalytic activity">
    <reaction evidence="8">
        <text>L-threonyl-[protein] + ATP = O-phospho-L-threonyl-[protein] + ADP + H(+)</text>
        <dbReference type="Rhea" id="RHEA:46608"/>
        <dbReference type="Rhea" id="RHEA-COMP:11060"/>
        <dbReference type="Rhea" id="RHEA-COMP:11605"/>
        <dbReference type="ChEBI" id="CHEBI:15378"/>
        <dbReference type="ChEBI" id="CHEBI:30013"/>
        <dbReference type="ChEBI" id="CHEBI:30616"/>
        <dbReference type="ChEBI" id="CHEBI:61977"/>
        <dbReference type="ChEBI" id="CHEBI:456216"/>
        <dbReference type="EC" id="2.7.11.1"/>
    </reaction>
</comment>
<dbReference type="PROSITE" id="PS00109">
    <property type="entry name" value="PROTEIN_KINASE_TYR"/>
    <property type="match status" value="1"/>
</dbReference>
<dbReference type="SUPFAM" id="SSF56112">
    <property type="entry name" value="Protein kinase-like (PK-like)"/>
    <property type="match status" value="1"/>
</dbReference>
<comment type="function">
    <text evidence="1">Component of the EKC/KEOPS complex that is required for the formation of a threonylcarbamoyl group on adenosine at position 37 (t(6)A37) in tRNAs that read codons beginning with adenine. The complex is probably involved in the transfer of the threonylcarbamoyl moiety of threonylcarbamoyl-AMP (TC-AMP) to the N6 group of A37. BUD32 has ATPase activity in the context of the EKC/KEOPS complex and likely plays a supporting role to the catalytic subunit KAE1. The EKC/KEOPS complex also promotes both telomere uncapping and telomere elongation. The complex is required for efficient recruitment of transcriptional coactivators.</text>
</comment>
<sequence>MGDVVSYPCGLNGQDVVGAGITGIVARLDAVIKFVGSSKQFRYQLMERERRVYERLGPEYRGVLRYYGSIGDALILQYASNGSIRQYFASQTGPVPLYLRLRWILQITTSVAFIHTKNIKHGDISCNNVFLDEKLNAKLGDFGGSPIDDEPSLICYETSHELPDHENVLERSEICALGSTFYEIMTRSKPYQGLSDDAIYKAYSQRTFPNVASLPAFRHVITQCWGQSYTCIEDLLQDVEAEGR</sequence>
<dbReference type="InterPro" id="IPR001245">
    <property type="entry name" value="Ser-Thr/Tyr_kinase_cat_dom"/>
</dbReference>
<reference evidence="11" key="1">
    <citation type="journal article" date="2020" name="Stud. Mycol.">
        <title>101 Dothideomycetes genomes: a test case for predicting lifestyles and emergence of pathogens.</title>
        <authorList>
            <person name="Haridas S."/>
            <person name="Albert R."/>
            <person name="Binder M."/>
            <person name="Bloem J."/>
            <person name="Labutti K."/>
            <person name="Salamov A."/>
            <person name="Andreopoulos B."/>
            <person name="Baker S."/>
            <person name="Barry K."/>
            <person name="Bills G."/>
            <person name="Bluhm B."/>
            <person name="Cannon C."/>
            <person name="Castanera R."/>
            <person name="Culley D."/>
            <person name="Daum C."/>
            <person name="Ezra D."/>
            <person name="Gonzalez J."/>
            <person name="Henrissat B."/>
            <person name="Kuo A."/>
            <person name="Liang C."/>
            <person name="Lipzen A."/>
            <person name="Lutzoni F."/>
            <person name="Magnuson J."/>
            <person name="Mondo S."/>
            <person name="Nolan M."/>
            <person name="Ohm R."/>
            <person name="Pangilinan J."/>
            <person name="Park H.-J."/>
            <person name="Ramirez L."/>
            <person name="Alfaro M."/>
            <person name="Sun H."/>
            <person name="Tritt A."/>
            <person name="Yoshinaga Y."/>
            <person name="Zwiers L.-H."/>
            <person name="Turgeon B."/>
            <person name="Goodwin S."/>
            <person name="Spatafora J."/>
            <person name="Crous P."/>
            <person name="Grigoriev I."/>
        </authorList>
    </citation>
    <scope>NUCLEOTIDE SEQUENCE</scope>
    <source>
        <strain evidence="11">CBS 125425</strain>
    </source>
</reference>
<dbReference type="EC" id="2.7.11.1" evidence="3"/>
<evidence type="ECO:0000313" key="11">
    <source>
        <dbReference type="EMBL" id="KAF2738351.1"/>
    </source>
</evidence>
<dbReference type="EMBL" id="ML996110">
    <property type="protein sequence ID" value="KAF2738351.1"/>
    <property type="molecule type" value="Genomic_DNA"/>
</dbReference>
<evidence type="ECO:0000256" key="2">
    <source>
        <dbReference type="ARBA" id="ARBA00011534"/>
    </source>
</evidence>
<evidence type="ECO:0000259" key="10">
    <source>
        <dbReference type="PROSITE" id="PS50011"/>
    </source>
</evidence>
<keyword evidence="11" id="KW-0418">Kinase</keyword>
<evidence type="ECO:0000313" key="12">
    <source>
        <dbReference type="Proteomes" id="UP000799444"/>
    </source>
</evidence>
<dbReference type="OrthoDB" id="1668230at2759"/>
<dbReference type="InterPro" id="IPR008266">
    <property type="entry name" value="Tyr_kinase_AS"/>
</dbReference>
<dbReference type="PANTHER" id="PTHR24361">
    <property type="entry name" value="MITOGEN-ACTIVATED KINASE KINASE KINASE"/>
    <property type="match status" value="1"/>
</dbReference>
<name>A0A9P4R8E8_9PLEO</name>
<feature type="domain" description="Protein kinase" evidence="10">
    <location>
        <begin position="11"/>
        <end position="244"/>
    </location>
</feature>
<dbReference type="PANTHER" id="PTHR24361:SF835">
    <property type="entry name" value="KINASE, NEK"/>
    <property type="match status" value="1"/>
</dbReference>
<evidence type="ECO:0000256" key="6">
    <source>
        <dbReference type="ARBA" id="ARBA00030980"/>
    </source>
</evidence>
<dbReference type="Gene3D" id="1.10.510.10">
    <property type="entry name" value="Transferase(Phosphotransferase) domain 1"/>
    <property type="match status" value="1"/>
</dbReference>
<keyword evidence="12" id="KW-1185">Reference proteome</keyword>
<dbReference type="InterPro" id="IPR053235">
    <property type="entry name" value="Ser_Thr_kinase"/>
</dbReference>
<evidence type="ECO:0000256" key="3">
    <source>
        <dbReference type="ARBA" id="ARBA00012513"/>
    </source>
</evidence>
<dbReference type="GO" id="GO:0005737">
    <property type="term" value="C:cytoplasm"/>
    <property type="evidence" value="ECO:0007669"/>
    <property type="project" value="TreeGrafter"/>
</dbReference>
<protein>
    <recommendedName>
        <fullName evidence="5">EKC/KEOPS complex subunit BUD32</fullName>
        <ecNumber evidence="3">2.7.11.1</ecNumber>
    </recommendedName>
    <alternativeName>
        <fullName evidence="6 7">Atypical Serine/threonine protein kinase BUD32</fullName>
    </alternativeName>
    <alternativeName>
        <fullName evidence="4">EKC/KEOPS complex subunit bud32</fullName>
    </alternativeName>
</protein>
<accession>A0A9P4R8E8</accession>
<comment type="subunit">
    <text evidence="2">Component of the EKC/KEOPS complex composed of at least BUD32, CGI121, GON7, KAE1 and PCC1; the whole complex dimerizes.</text>
</comment>
<dbReference type="PROSITE" id="PS50011">
    <property type="entry name" value="PROTEIN_KINASE_DOM"/>
    <property type="match status" value="1"/>
</dbReference>